<evidence type="ECO:0000313" key="6">
    <source>
        <dbReference type="EMBL" id="OIJ26771.1"/>
    </source>
</evidence>
<evidence type="ECO:0000313" key="7">
    <source>
        <dbReference type="Proteomes" id="UP000033772"/>
    </source>
</evidence>
<protein>
    <submittedName>
        <fullName evidence="6">Amine oxidase</fullName>
    </submittedName>
</protein>
<accession>A0A1J4N5F8</accession>
<evidence type="ECO:0000256" key="1">
    <source>
        <dbReference type="ARBA" id="ARBA00001974"/>
    </source>
</evidence>
<evidence type="ECO:0000259" key="5">
    <source>
        <dbReference type="Pfam" id="PF01593"/>
    </source>
</evidence>
<feature type="binding site" evidence="4">
    <location>
        <position position="239"/>
    </location>
    <ligand>
        <name>FAD</name>
        <dbReference type="ChEBI" id="CHEBI:57692"/>
    </ligand>
</feature>
<dbReference type="SUPFAM" id="SSF51905">
    <property type="entry name" value="FAD/NAD(P)-binding domain"/>
    <property type="match status" value="1"/>
</dbReference>
<dbReference type="Proteomes" id="UP000033772">
    <property type="component" value="Unassembled WGS sequence"/>
</dbReference>
<feature type="binding site" evidence="4">
    <location>
        <position position="427"/>
    </location>
    <ligand>
        <name>FAD</name>
        <dbReference type="ChEBI" id="CHEBI:57692"/>
    </ligand>
</feature>
<reference evidence="6" key="1">
    <citation type="submission" date="2016-10" db="EMBL/GenBank/DDBJ databases">
        <title>Draft Genome Sequence of Nocardioides luteus Strain BAFB, an Alkane-Degrading Bacterium Isolated from JP-7 Polluted Soil.</title>
        <authorList>
            <person name="Brown L."/>
            <person name="Ruiz O.N."/>
            <person name="Gunasekera T."/>
        </authorList>
    </citation>
    <scope>NUCLEOTIDE SEQUENCE [LARGE SCALE GENOMIC DNA]</scope>
    <source>
        <strain evidence="6">BAFB</strain>
    </source>
</reference>
<dbReference type="Gene3D" id="1.10.405.10">
    <property type="entry name" value="Guanine Nucleotide Dissociation Inhibitor, domain 1"/>
    <property type="match status" value="1"/>
</dbReference>
<sequence length="453" mass="48916">MPSAVDVVVVGGGISGLVAAREVAAKGRSVVVLEARDRVGGRVLNHELADGSVIEAGGAFVGPTQDHVLGLCDELGIRTFKEHTAGDSVYVSRGIRQTYQGTVPPDPLILPDAGRLQLQLDQMSKDVPVDAPWLAAKAAEWDSTSLHDWVGQNTVNPDTAKLLEVYLQPLLGADARDVSLLFMLWYLATAGNEQNPGTFERSSGTENGAQDSRIVGGSQLIPLRLAERLGDIVALSAPVRRIEQLADRAVVTTDRGQVSAARVIVAAPPPLITQIDWAPLLPPKRLQLLQRHFMGALMKCDAVYEKPFWREKGLNGFGISDVAPVRVAFDNCPADGSPGVLLAFVGGATWADWGNRPFEERRRGVLEGFARLFGPEALEPIDYTEHDWTHERWSYGGPVANPGLGATYRFGDQIRTPFGRVHWAGTETSTYWSGYMDGAVRAGERAAAEVTAP</sequence>
<feature type="domain" description="Amine oxidase" evidence="5">
    <location>
        <begin position="14"/>
        <end position="450"/>
    </location>
</feature>
<dbReference type="InterPro" id="IPR050703">
    <property type="entry name" value="Flavin_MAO"/>
</dbReference>
<comment type="cofactor">
    <cofactor evidence="1">
        <name>FAD</name>
        <dbReference type="ChEBI" id="CHEBI:57692"/>
    </cofactor>
</comment>
<feature type="binding site" evidence="4">
    <location>
        <position position="15"/>
    </location>
    <ligand>
        <name>FAD</name>
        <dbReference type="ChEBI" id="CHEBI:57692"/>
    </ligand>
</feature>
<dbReference type="AlphaFoldDB" id="A0A1J4N5F8"/>
<comment type="similarity">
    <text evidence="2">Belongs to the flavin monoamine oxidase family.</text>
</comment>
<dbReference type="Gene3D" id="3.50.50.60">
    <property type="entry name" value="FAD/NAD(P)-binding domain"/>
    <property type="match status" value="1"/>
</dbReference>
<dbReference type="PRINTS" id="PR00757">
    <property type="entry name" value="AMINEOXDASEF"/>
</dbReference>
<evidence type="ECO:0000256" key="4">
    <source>
        <dbReference type="PIRSR" id="PIRSR601613-1"/>
    </source>
</evidence>
<organism evidence="6 7">
    <name type="scientific">Nocardioides luteus</name>
    <dbReference type="NCBI Taxonomy" id="1844"/>
    <lineage>
        <taxon>Bacteria</taxon>
        <taxon>Bacillati</taxon>
        <taxon>Actinomycetota</taxon>
        <taxon>Actinomycetes</taxon>
        <taxon>Propionibacteriales</taxon>
        <taxon>Nocardioidaceae</taxon>
        <taxon>Nocardioides</taxon>
    </lineage>
</organism>
<dbReference type="EMBL" id="JZDQ02000013">
    <property type="protein sequence ID" value="OIJ26771.1"/>
    <property type="molecule type" value="Genomic_DNA"/>
</dbReference>
<dbReference type="PANTHER" id="PTHR43563">
    <property type="entry name" value="AMINE OXIDASE"/>
    <property type="match status" value="1"/>
</dbReference>
<dbReference type="Pfam" id="PF01593">
    <property type="entry name" value="Amino_oxidase"/>
    <property type="match status" value="1"/>
</dbReference>
<keyword evidence="7" id="KW-1185">Reference proteome</keyword>
<dbReference type="GO" id="GO:0016491">
    <property type="term" value="F:oxidoreductase activity"/>
    <property type="evidence" value="ECO:0007669"/>
    <property type="project" value="UniProtKB-KW"/>
</dbReference>
<name>A0A1J4N5F8_9ACTN</name>
<evidence type="ECO:0000256" key="3">
    <source>
        <dbReference type="ARBA" id="ARBA00023002"/>
    </source>
</evidence>
<dbReference type="InterPro" id="IPR001613">
    <property type="entry name" value="Flavin_amine_oxidase"/>
</dbReference>
<keyword evidence="3" id="KW-0560">Oxidoreductase</keyword>
<dbReference type="SUPFAM" id="SSF54373">
    <property type="entry name" value="FAD-linked reductases, C-terminal domain"/>
    <property type="match status" value="1"/>
</dbReference>
<dbReference type="Gene3D" id="3.90.660.10">
    <property type="match status" value="1"/>
</dbReference>
<gene>
    <name evidence="6" type="ORF">UG56_011055</name>
</gene>
<dbReference type="InterPro" id="IPR002937">
    <property type="entry name" value="Amino_oxidase"/>
</dbReference>
<dbReference type="STRING" id="1844.UG56_011055"/>
<dbReference type="PANTHER" id="PTHR43563:SF1">
    <property type="entry name" value="AMINE OXIDASE [FLAVIN-CONTAINING] B"/>
    <property type="match status" value="1"/>
</dbReference>
<evidence type="ECO:0000256" key="2">
    <source>
        <dbReference type="ARBA" id="ARBA00005995"/>
    </source>
</evidence>
<comment type="caution">
    <text evidence="6">The sequence shown here is derived from an EMBL/GenBank/DDBJ whole genome shotgun (WGS) entry which is preliminary data.</text>
</comment>
<proteinExistence type="inferred from homology"/>
<dbReference type="InterPro" id="IPR036188">
    <property type="entry name" value="FAD/NAD-bd_sf"/>
</dbReference>
<feature type="binding site" evidence="4">
    <location>
        <position position="344"/>
    </location>
    <ligand>
        <name>substrate</name>
    </ligand>
</feature>
<feature type="binding site" evidence="4">
    <location>
        <begin position="34"/>
        <end position="35"/>
    </location>
    <ligand>
        <name>FAD</name>
        <dbReference type="ChEBI" id="CHEBI:57692"/>
    </ligand>
</feature>